<dbReference type="GO" id="GO:0005524">
    <property type="term" value="F:ATP binding"/>
    <property type="evidence" value="ECO:0007669"/>
    <property type="project" value="UniProtKB-KW"/>
</dbReference>
<keyword evidence="9" id="KW-1133">Transmembrane helix</keyword>
<keyword evidence="6 11" id="KW-0418">Kinase</keyword>
<dbReference type="Proteomes" id="UP000007488">
    <property type="component" value="Chromosome"/>
</dbReference>
<dbReference type="EC" id="2.7.13.3" evidence="2"/>
<feature type="domain" description="Histidine kinase" evidence="10">
    <location>
        <begin position="82"/>
        <end position="278"/>
    </location>
</feature>
<proteinExistence type="predicted"/>
<protein>
    <recommendedName>
        <fullName evidence="2">histidine kinase</fullName>
        <ecNumber evidence="2">2.7.13.3</ecNumber>
    </recommendedName>
</protein>
<evidence type="ECO:0000256" key="1">
    <source>
        <dbReference type="ARBA" id="ARBA00000085"/>
    </source>
</evidence>
<evidence type="ECO:0000256" key="9">
    <source>
        <dbReference type="SAM" id="Phobius"/>
    </source>
</evidence>
<evidence type="ECO:0000256" key="4">
    <source>
        <dbReference type="ARBA" id="ARBA00022679"/>
    </source>
</evidence>
<keyword evidence="9" id="KW-0472">Membrane</keyword>
<dbReference type="Gene3D" id="3.30.565.10">
    <property type="entry name" value="Histidine kinase-like ATPase, C-terminal domain"/>
    <property type="match status" value="1"/>
</dbReference>
<evidence type="ECO:0000256" key="7">
    <source>
        <dbReference type="ARBA" id="ARBA00022840"/>
    </source>
</evidence>
<evidence type="ECO:0000313" key="11">
    <source>
        <dbReference type="EMBL" id="ADY57052.1"/>
    </source>
</evidence>
<accession>F0SXZ1</accession>
<dbReference type="InterPro" id="IPR003594">
    <property type="entry name" value="HATPase_dom"/>
</dbReference>
<dbReference type="KEGG" id="sgy:Sgly_2781"/>
<dbReference type="PROSITE" id="PS50109">
    <property type="entry name" value="HIS_KIN"/>
    <property type="match status" value="1"/>
</dbReference>
<name>F0SXZ1_SYNGF</name>
<reference evidence="12" key="2">
    <citation type="submission" date="2011-02" db="EMBL/GenBank/DDBJ databases">
        <title>The complete genome of Syntrophobotulus glycolicus DSM 8271.</title>
        <authorList>
            <person name="Lucas S."/>
            <person name="Copeland A."/>
            <person name="Lapidus A."/>
            <person name="Bruce D."/>
            <person name="Goodwin L."/>
            <person name="Pitluck S."/>
            <person name="Kyrpides N."/>
            <person name="Mavromatis K."/>
            <person name="Pagani I."/>
            <person name="Ivanova N."/>
            <person name="Mikhailova N."/>
            <person name="Chertkov O."/>
            <person name="Held B."/>
            <person name="Detter J.C."/>
            <person name="Tapia R."/>
            <person name="Han C."/>
            <person name="Land M."/>
            <person name="Hauser L."/>
            <person name="Markowitz V."/>
            <person name="Cheng J.-F."/>
            <person name="Hugenholtz P."/>
            <person name="Woyke T."/>
            <person name="Wu D."/>
            <person name="Spring S."/>
            <person name="Schroeder M."/>
            <person name="Brambilla E."/>
            <person name="Klenk H.-P."/>
            <person name="Eisen J.A."/>
        </authorList>
    </citation>
    <scope>NUCLEOTIDE SEQUENCE [LARGE SCALE GENOMIC DNA]</scope>
    <source>
        <strain evidence="12">DSM 8271 / FlGlyR</strain>
    </source>
</reference>
<keyword evidence="4" id="KW-0808">Transferase</keyword>
<dbReference type="PANTHER" id="PTHR24421">
    <property type="entry name" value="NITRATE/NITRITE SENSOR PROTEIN NARX-RELATED"/>
    <property type="match status" value="1"/>
</dbReference>
<evidence type="ECO:0000256" key="6">
    <source>
        <dbReference type="ARBA" id="ARBA00022777"/>
    </source>
</evidence>
<dbReference type="GO" id="GO:0046983">
    <property type="term" value="F:protein dimerization activity"/>
    <property type="evidence" value="ECO:0007669"/>
    <property type="project" value="InterPro"/>
</dbReference>
<comment type="catalytic activity">
    <reaction evidence="1">
        <text>ATP + protein L-histidine = ADP + protein N-phospho-L-histidine.</text>
        <dbReference type="EC" id="2.7.13.3"/>
    </reaction>
</comment>
<keyword evidence="9" id="KW-0812">Transmembrane</keyword>
<feature type="transmembrane region" description="Helical" evidence="9">
    <location>
        <begin position="40"/>
        <end position="62"/>
    </location>
</feature>
<dbReference type="AlphaFoldDB" id="F0SXZ1"/>
<organism evidence="11 12">
    <name type="scientific">Syntrophobotulus glycolicus (strain DSM 8271 / FlGlyR)</name>
    <dbReference type="NCBI Taxonomy" id="645991"/>
    <lineage>
        <taxon>Bacteria</taxon>
        <taxon>Bacillati</taxon>
        <taxon>Bacillota</taxon>
        <taxon>Clostridia</taxon>
        <taxon>Eubacteriales</taxon>
        <taxon>Desulfitobacteriaceae</taxon>
        <taxon>Syntrophobotulus</taxon>
    </lineage>
</organism>
<dbReference type="InterPro" id="IPR036890">
    <property type="entry name" value="HATPase_C_sf"/>
</dbReference>
<sequence>MNLNKMKWIGALFPALFVGLFEFVRHYFLDMISMDSGNLMVAGLTGILFFLYFRGIIAWLQILSHKLQQEKEEVVILKERDRIAHELHDSISQALFFMNIKAMEIETALRQERQPLAEVKELQEAIKFTDTDIRRHIFDLQKVRQETIDLVATTREIVHDFERQSGIKVDLDFGGDLDSQLFSKEKTHLISILQEALCNIRKHARADQVQVNLQENGGHYTLTVKDNGQGFDLTNLQTKKTSFGLKILEERSRSLGAGFGLESFPGRGTVVSVNIDSK</sequence>
<dbReference type="Gene3D" id="1.20.5.1930">
    <property type="match status" value="1"/>
</dbReference>
<evidence type="ECO:0000256" key="2">
    <source>
        <dbReference type="ARBA" id="ARBA00012438"/>
    </source>
</evidence>
<keyword evidence="5" id="KW-0547">Nucleotide-binding</keyword>
<dbReference type="InterPro" id="IPR050482">
    <property type="entry name" value="Sensor_HK_TwoCompSys"/>
</dbReference>
<keyword evidence="7" id="KW-0067">ATP-binding</keyword>
<keyword evidence="3" id="KW-0597">Phosphoprotein</keyword>
<evidence type="ECO:0000256" key="5">
    <source>
        <dbReference type="ARBA" id="ARBA00022741"/>
    </source>
</evidence>
<keyword evidence="12" id="KW-1185">Reference proteome</keyword>
<dbReference type="SUPFAM" id="SSF55874">
    <property type="entry name" value="ATPase domain of HSP90 chaperone/DNA topoisomerase II/histidine kinase"/>
    <property type="match status" value="1"/>
</dbReference>
<dbReference type="CDD" id="cd16917">
    <property type="entry name" value="HATPase_UhpB-NarQ-NarX-like"/>
    <property type="match status" value="1"/>
</dbReference>
<evidence type="ECO:0000259" key="10">
    <source>
        <dbReference type="PROSITE" id="PS50109"/>
    </source>
</evidence>
<dbReference type="HOGENOM" id="CLU_000445_20_6_9"/>
<dbReference type="eggNOG" id="COG4585">
    <property type="taxonomic scope" value="Bacteria"/>
</dbReference>
<dbReference type="Pfam" id="PF02518">
    <property type="entry name" value="HATPase_c"/>
    <property type="match status" value="1"/>
</dbReference>
<evidence type="ECO:0000256" key="3">
    <source>
        <dbReference type="ARBA" id="ARBA00022553"/>
    </source>
</evidence>
<gene>
    <name evidence="11" type="ordered locus">Sgly_2781</name>
</gene>
<dbReference type="RefSeq" id="WP_013625872.1">
    <property type="nucleotide sequence ID" value="NC_015172.1"/>
</dbReference>
<dbReference type="GO" id="GO:0016020">
    <property type="term" value="C:membrane"/>
    <property type="evidence" value="ECO:0007669"/>
    <property type="project" value="InterPro"/>
</dbReference>
<feature type="transmembrane region" description="Helical" evidence="9">
    <location>
        <begin position="7"/>
        <end position="28"/>
    </location>
</feature>
<evidence type="ECO:0000256" key="8">
    <source>
        <dbReference type="ARBA" id="ARBA00023012"/>
    </source>
</evidence>
<dbReference type="EMBL" id="CP002547">
    <property type="protein sequence ID" value="ADY57052.1"/>
    <property type="molecule type" value="Genomic_DNA"/>
</dbReference>
<dbReference type="InterPro" id="IPR005467">
    <property type="entry name" value="His_kinase_dom"/>
</dbReference>
<reference evidence="11 12" key="1">
    <citation type="journal article" date="2011" name="Stand. Genomic Sci.">
        <title>Complete genome sequence of Syntrophobotulus glycolicus type strain (FlGlyR).</title>
        <authorList>
            <person name="Han C."/>
            <person name="Mwirichia R."/>
            <person name="Chertkov O."/>
            <person name="Held B."/>
            <person name="Lapidus A."/>
            <person name="Nolan M."/>
            <person name="Lucas S."/>
            <person name="Hammon N."/>
            <person name="Deshpande S."/>
            <person name="Cheng J.F."/>
            <person name="Tapia R."/>
            <person name="Goodwin L."/>
            <person name="Pitluck S."/>
            <person name="Huntemann M."/>
            <person name="Liolios K."/>
            <person name="Ivanova N."/>
            <person name="Pagani I."/>
            <person name="Mavromatis K."/>
            <person name="Ovchinikova G."/>
            <person name="Pati A."/>
            <person name="Chen A."/>
            <person name="Palaniappan K."/>
            <person name="Land M."/>
            <person name="Hauser L."/>
            <person name="Brambilla E.M."/>
            <person name="Rohde M."/>
            <person name="Spring S."/>
            <person name="Sikorski J."/>
            <person name="Goker M."/>
            <person name="Woyke T."/>
            <person name="Bristow J."/>
            <person name="Eisen J.A."/>
            <person name="Markowitz V."/>
            <person name="Hugenholtz P."/>
            <person name="Kyrpides N.C."/>
            <person name="Klenk H.P."/>
            <person name="Detter J.C."/>
        </authorList>
    </citation>
    <scope>NUCLEOTIDE SEQUENCE [LARGE SCALE GENOMIC DNA]</scope>
    <source>
        <strain evidence="12">DSM 8271 / FlGlyR</strain>
    </source>
</reference>
<dbReference type="STRING" id="645991.Sgly_2781"/>
<dbReference type="InterPro" id="IPR011712">
    <property type="entry name" value="Sig_transdc_His_kin_sub3_dim/P"/>
</dbReference>
<evidence type="ECO:0000313" key="12">
    <source>
        <dbReference type="Proteomes" id="UP000007488"/>
    </source>
</evidence>
<dbReference type="Pfam" id="PF07730">
    <property type="entry name" value="HisKA_3"/>
    <property type="match status" value="1"/>
</dbReference>
<dbReference type="PANTHER" id="PTHR24421:SF10">
    <property type="entry name" value="NITRATE_NITRITE SENSOR PROTEIN NARQ"/>
    <property type="match status" value="1"/>
</dbReference>
<dbReference type="OrthoDB" id="9781904at2"/>
<dbReference type="GO" id="GO:0000155">
    <property type="term" value="F:phosphorelay sensor kinase activity"/>
    <property type="evidence" value="ECO:0007669"/>
    <property type="project" value="InterPro"/>
</dbReference>
<keyword evidence="8" id="KW-0902">Two-component regulatory system</keyword>